<dbReference type="CGD" id="CAL0000188086">
    <property type="gene designation" value="orf19.9207"/>
</dbReference>
<evidence type="ECO:0000313" key="9">
    <source>
        <dbReference type="EMBL" id="AOW28244.1"/>
    </source>
</evidence>
<dbReference type="STRING" id="237561.A0A1D8PJC8"/>
<keyword evidence="4" id="KW-0223">Dioxygenase</keyword>
<gene>
    <name evidence="9" type="ordered locus">CAALFM_C302070CA</name>
    <name evidence="8" type="ordered locus">orf19.9207</name>
</gene>
<dbReference type="FunFam" id="3.60.130.10:FF:000003">
    <property type="entry name" value="Alpha-ketoglutarate-dependent taurine dioxygenase"/>
    <property type="match status" value="1"/>
</dbReference>
<evidence type="ECO:0000313" key="10">
    <source>
        <dbReference type="Proteomes" id="UP000000559"/>
    </source>
</evidence>
<dbReference type="InParanoid" id="A0A1D8PJC8"/>
<evidence type="ECO:0000256" key="1">
    <source>
        <dbReference type="ARBA" id="ARBA00001954"/>
    </source>
</evidence>
<evidence type="ECO:0000313" key="8">
    <source>
        <dbReference type="CGD" id="CAL0000188086"/>
    </source>
</evidence>
<evidence type="ECO:0000256" key="4">
    <source>
        <dbReference type="ARBA" id="ARBA00022964"/>
    </source>
</evidence>
<comment type="cofactor">
    <cofactor evidence="1">
        <name>Fe(2+)</name>
        <dbReference type="ChEBI" id="CHEBI:29033"/>
    </cofactor>
</comment>
<reference evidence="9 10" key="3">
    <citation type="journal article" date="2013" name="Genome Biol.">
        <title>Assembly of a phased diploid Candida albicans genome facilitates allele-specific measurements and provides a simple model for repeat and indel structure.</title>
        <authorList>
            <person name="Muzzey D."/>
            <person name="Schwartz K."/>
            <person name="Weissman J.S."/>
            <person name="Sherlock G."/>
        </authorList>
    </citation>
    <scope>NUCLEOTIDE SEQUENCE [LARGE SCALE GENOMIC DNA]</scope>
    <source>
        <strain evidence="10">SC5314 / ATCC MYA-2876</strain>
    </source>
</reference>
<dbReference type="Pfam" id="PF02668">
    <property type="entry name" value="TauD"/>
    <property type="match status" value="1"/>
</dbReference>
<dbReference type="GO" id="GO:0000907">
    <property type="term" value="F:sulfonate dioxygenase activity"/>
    <property type="evidence" value="ECO:0000318"/>
    <property type="project" value="GO_Central"/>
</dbReference>
<dbReference type="SMR" id="A0A1D8PJC8"/>
<reference evidence="9 10" key="2">
    <citation type="journal article" date="2007" name="Genome Biol.">
        <title>Assembly of the Candida albicans genome into sixteen supercontigs aligned on the eight chromosomes.</title>
        <authorList>
            <person name="van het Hoog M."/>
            <person name="Rast T.J."/>
            <person name="Martchenko M."/>
            <person name="Grindle S."/>
            <person name="Dignard D."/>
            <person name="Hogues H."/>
            <person name="Cuomo C."/>
            <person name="Berriman M."/>
            <person name="Scherer S."/>
            <person name="Magee B.B."/>
            <person name="Whiteway M."/>
            <person name="Chibana H."/>
            <person name="Nantel A."/>
            <person name="Magee P.T."/>
        </authorList>
    </citation>
    <scope>GENOME REANNOTATION</scope>
    <source>
        <strain evidence="10">SC5314 / ATCC MYA-2876</strain>
    </source>
</reference>
<organism evidence="9 10">
    <name type="scientific">Candida albicans (strain SC5314 / ATCC MYA-2876)</name>
    <name type="common">Yeast</name>
    <dbReference type="NCBI Taxonomy" id="237561"/>
    <lineage>
        <taxon>Eukaryota</taxon>
        <taxon>Fungi</taxon>
        <taxon>Dikarya</taxon>
        <taxon>Ascomycota</taxon>
        <taxon>Saccharomycotina</taxon>
        <taxon>Pichiomycetes</taxon>
        <taxon>Debaryomycetaceae</taxon>
        <taxon>Candida/Lodderomyces clade</taxon>
        <taxon>Candida</taxon>
    </lineage>
</organism>
<evidence type="ECO:0000256" key="2">
    <source>
        <dbReference type="ARBA" id="ARBA00005896"/>
    </source>
</evidence>
<dbReference type="EMBL" id="CP017625">
    <property type="protein sequence ID" value="AOW28244.1"/>
    <property type="molecule type" value="Genomic_DNA"/>
</dbReference>
<evidence type="ECO:0000259" key="7">
    <source>
        <dbReference type="Pfam" id="PF02668"/>
    </source>
</evidence>
<dbReference type="KEGG" id="cal:CAALFM_C302070CA"/>
<dbReference type="Proteomes" id="UP000000559">
    <property type="component" value="Chromosome 3"/>
</dbReference>
<sequence length="388" mass="43570">MPSRYTRPSEALGGGTEYVSDNKGFVQVAPKSAQKINIESSPYLPTWDRNESYKPYEFLEFHDPALRANKDLPNLFPKGGDYTTSNISPKLGTEIKGIQLSQLNDAAKDEVALLAAQRGVLVFRDQDFIDKGPEFVTKYVSHYGPLHIHPTSGAPKDHPDIHVVLSGDTKEYPFEKKTNLVALHSDVSYELNPTALSFLAATNIPQSGGADTVFVDTVEAYNRLSPLFKEKLEGLKAVHSAVEQANFAIFKKGHVKRHPVENMHPIVRTTPLGQKVLYVNNGFTRRIEGLKEEESSYLLNFLLDHIWKGHDFQIRAHWEPNTVVIFDNRVVGHTAILDFDTTDSRLIIRASARGERPVSDLKDLNKPDENLVYHGAEYLGDRLENLKI</sequence>
<reference evidence="9 10" key="1">
    <citation type="journal article" date="2004" name="Proc. Natl. Acad. Sci. U.S.A.">
        <title>The diploid genome sequence of Candida albicans.</title>
        <authorList>
            <person name="Jones T."/>
            <person name="Federspiel N.A."/>
            <person name="Chibana H."/>
            <person name="Dungan J."/>
            <person name="Kalman S."/>
            <person name="Magee B.B."/>
            <person name="Newport G."/>
            <person name="Thorstenson Y.R."/>
            <person name="Agabian N."/>
            <person name="Magee P.T."/>
            <person name="Davis R.W."/>
            <person name="Scherer S."/>
        </authorList>
    </citation>
    <scope>NUCLEOTIDE SEQUENCE [LARGE SCALE GENOMIC DNA]</scope>
    <source>
        <strain evidence="10">SC5314 / ATCC MYA-2876</strain>
    </source>
</reference>
<dbReference type="SUPFAM" id="SSF51197">
    <property type="entry name" value="Clavaminate synthase-like"/>
    <property type="match status" value="1"/>
</dbReference>
<dbReference type="VEuPathDB" id="FungiDB:C3_02070C_A"/>
<dbReference type="Gene3D" id="3.60.130.10">
    <property type="entry name" value="Clavaminate synthase-like"/>
    <property type="match status" value="1"/>
</dbReference>
<dbReference type="InterPro" id="IPR042098">
    <property type="entry name" value="TauD-like_sf"/>
</dbReference>
<dbReference type="InterPro" id="IPR051323">
    <property type="entry name" value="AtsK-like"/>
</dbReference>
<dbReference type="PANTHER" id="PTHR30468">
    <property type="entry name" value="ALPHA-KETOGLUTARATE-DEPENDENT SULFONATE DIOXYGENASE"/>
    <property type="match status" value="1"/>
</dbReference>
<dbReference type="GO" id="GO:0044273">
    <property type="term" value="P:sulfur compound catabolic process"/>
    <property type="evidence" value="ECO:0000318"/>
    <property type="project" value="GO_Central"/>
</dbReference>
<keyword evidence="10" id="KW-1185">Reference proteome</keyword>
<dbReference type="InterPro" id="IPR003819">
    <property type="entry name" value="TauD/TfdA-like"/>
</dbReference>
<dbReference type="RefSeq" id="XP_721716.2">
    <property type="nucleotide sequence ID" value="XM_716623.2"/>
</dbReference>
<evidence type="ECO:0000256" key="3">
    <source>
        <dbReference type="ARBA" id="ARBA00022723"/>
    </source>
</evidence>
<dbReference type="GO" id="GO:0005737">
    <property type="term" value="C:cytoplasm"/>
    <property type="evidence" value="ECO:0000318"/>
    <property type="project" value="GO_Central"/>
</dbReference>
<proteinExistence type="inferred from homology"/>
<feature type="domain" description="TauD/TfdA-like" evidence="7">
    <location>
        <begin position="86"/>
        <end position="350"/>
    </location>
</feature>
<dbReference type="OrthoDB" id="10257314at2759"/>
<keyword evidence="6" id="KW-0408">Iron</keyword>
<comment type="similarity">
    <text evidence="2">Belongs to the TfdA dioxygenase family.</text>
</comment>
<evidence type="ECO:0000256" key="6">
    <source>
        <dbReference type="ARBA" id="ARBA00023004"/>
    </source>
</evidence>
<keyword evidence="3" id="KW-0479">Metal-binding</keyword>
<dbReference type="GO" id="GO:0046872">
    <property type="term" value="F:metal ion binding"/>
    <property type="evidence" value="ECO:0007669"/>
    <property type="project" value="UniProtKB-KW"/>
</dbReference>
<name>A0A1D8PJC8_CANAL</name>
<dbReference type="GeneID" id="3636576"/>
<accession>A0A1D8PJC8</accession>
<dbReference type="PANTHER" id="PTHR30468:SF1">
    <property type="entry name" value="ALPHA-KETOGLUTARATE-DEPENDENT SULFONATE DIOXYGENASE"/>
    <property type="match status" value="1"/>
</dbReference>
<protein>
    <recommendedName>
        <fullName evidence="7">TauD/TfdA-like domain-containing protein</fullName>
    </recommendedName>
</protein>
<dbReference type="eggNOG" id="ENOG502QT05">
    <property type="taxonomic scope" value="Eukaryota"/>
</dbReference>
<keyword evidence="5" id="KW-0560">Oxidoreductase</keyword>
<evidence type="ECO:0000256" key="5">
    <source>
        <dbReference type="ARBA" id="ARBA00023002"/>
    </source>
</evidence>
<dbReference type="AlphaFoldDB" id="A0A1D8PJC8"/>